<keyword evidence="2" id="KW-1185">Reference proteome</keyword>
<dbReference type="Proteomes" id="UP000237105">
    <property type="component" value="Unassembled WGS sequence"/>
</dbReference>
<sequence>MLETSFEITLASSDYPKKELRYSDFPVVLLEIVEIFVGDRGKLSFGGLIVHS</sequence>
<dbReference type="OrthoDB" id="10377515at2759"/>
<reference evidence="2" key="1">
    <citation type="submission" date="2016-06" db="EMBL/GenBank/DDBJ databases">
        <title>Parallel loss of symbiosis genes in relatives of nitrogen-fixing non-legume Parasponia.</title>
        <authorList>
            <person name="Van Velzen R."/>
            <person name="Holmer R."/>
            <person name="Bu F."/>
            <person name="Rutten L."/>
            <person name="Van Zeijl A."/>
            <person name="Liu W."/>
            <person name="Santuari L."/>
            <person name="Cao Q."/>
            <person name="Sharma T."/>
            <person name="Shen D."/>
            <person name="Roswanjaya Y."/>
            <person name="Wardhani T."/>
            <person name="Kalhor M.S."/>
            <person name="Jansen J."/>
            <person name="Van den Hoogen J."/>
            <person name="Gungor B."/>
            <person name="Hartog M."/>
            <person name="Hontelez J."/>
            <person name="Verver J."/>
            <person name="Yang W.-C."/>
            <person name="Schijlen E."/>
            <person name="Repin R."/>
            <person name="Schilthuizen M."/>
            <person name="Schranz E."/>
            <person name="Heidstra R."/>
            <person name="Miyata K."/>
            <person name="Fedorova E."/>
            <person name="Kohlen W."/>
            <person name="Bisseling T."/>
            <person name="Smit S."/>
            <person name="Geurts R."/>
        </authorList>
    </citation>
    <scope>NUCLEOTIDE SEQUENCE [LARGE SCALE GENOMIC DNA]</scope>
    <source>
        <strain evidence="2">cv. WU1-14</strain>
    </source>
</reference>
<dbReference type="EMBL" id="JXTB01000020">
    <property type="protein sequence ID" value="PON76059.1"/>
    <property type="molecule type" value="Genomic_DNA"/>
</dbReference>
<evidence type="ECO:0000313" key="2">
    <source>
        <dbReference type="Proteomes" id="UP000237105"/>
    </source>
</evidence>
<comment type="caution">
    <text evidence="1">The sequence shown here is derived from an EMBL/GenBank/DDBJ whole genome shotgun (WGS) entry which is preliminary data.</text>
</comment>
<accession>A0A2P5DS11</accession>
<protein>
    <submittedName>
        <fullName evidence="1">Uncharacterized protein</fullName>
    </submittedName>
</protein>
<organism evidence="1 2">
    <name type="scientific">Parasponia andersonii</name>
    <name type="common">Sponia andersonii</name>
    <dbReference type="NCBI Taxonomy" id="3476"/>
    <lineage>
        <taxon>Eukaryota</taxon>
        <taxon>Viridiplantae</taxon>
        <taxon>Streptophyta</taxon>
        <taxon>Embryophyta</taxon>
        <taxon>Tracheophyta</taxon>
        <taxon>Spermatophyta</taxon>
        <taxon>Magnoliopsida</taxon>
        <taxon>eudicotyledons</taxon>
        <taxon>Gunneridae</taxon>
        <taxon>Pentapetalae</taxon>
        <taxon>rosids</taxon>
        <taxon>fabids</taxon>
        <taxon>Rosales</taxon>
        <taxon>Cannabaceae</taxon>
        <taxon>Parasponia</taxon>
    </lineage>
</organism>
<dbReference type="AlphaFoldDB" id="A0A2P5DS11"/>
<evidence type="ECO:0000313" key="1">
    <source>
        <dbReference type="EMBL" id="PON76059.1"/>
    </source>
</evidence>
<proteinExistence type="predicted"/>
<gene>
    <name evidence="1" type="ORF">PanWU01x14_037750</name>
</gene>
<name>A0A2P5DS11_PARAD</name>